<dbReference type="HOGENOM" id="CLU_109681_0_0_6"/>
<dbReference type="SUPFAM" id="SSF52833">
    <property type="entry name" value="Thioredoxin-like"/>
    <property type="match status" value="1"/>
</dbReference>
<name>A0A0A8UV88_LEGHA</name>
<keyword evidence="3" id="KW-1185">Reference proteome</keyword>
<dbReference type="STRING" id="449.LHA_2427"/>
<gene>
    <name evidence="2" type="ORF">LHA_2427</name>
</gene>
<dbReference type="KEGG" id="lha:LHA_2427"/>
<evidence type="ECO:0000313" key="2">
    <source>
        <dbReference type="EMBL" id="CEK11441.1"/>
    </source>
</evidence>
<sequence length="178" mass="20478">MATRKSLVLIVLMMVFAAPGLVAYLFFTHPQWLGAATTNRGVLLNPSIRFVKINDKEKWRLILWNPGACDKNCLEQLDKLARIRLALGRHLYEVDQWLITDETVELPASLLHLFKEEDIQVRRLSQEEHSQFKILNAKSQVFIANPDDYLILTYAQDAKPDAIFHDIKHLLSVDKKNG</sequence>
<dbReference type="EMBL" id="LN681225">
    <property type="protein sequence ID" value="CEK11441.1"/>
    <property type="molecule type" value="Genomic_DNA"/>
</dbReference>
<dbReference type="OrthoDB" id="9785445at2"/>
<proteinExistence type="predicted"/>
<keyword evidence="1" id="KW-1133">Transmembrane helix</keyword>
<evidence type="ECO:0000313" key="3">
    <source>
        <dbReference type="Proteomes" id="UP000032803"/>
    </source>
</evidence>
<feature type="transmembrane region" description="Helical" evidence="1">
    <location>
        <begin position="7"/>
        <end position="27"/>
    </location>
</feature>
<dbReference type="InterPro" id="IPR036249">
    <property type="entry name" value="Thioredoxin-like_sf"/>
</dbReference>
<dbReference type="PATRIC" id="fig|449.7.peg.36"/>
<dbReference type="RefSeq" id="WP_045106645.1">
    <property type="nucleotide sequence ID" value="NZ_LN681225.1"/>
</dbReference>
<evidence type="ECO:0008006" key="4">
    <source>
        <dbReference type="Google" id="ProtNLM"/>
    </source>
</evidence>
<evidence type="ECO:0000256" key="1">
    <source>
        <dbReference type="SAM" id="Phobius"/>
    </source>
</evidence>
<dbReference type="Proteomes" id="UP000032803">
    <property type="component" value="Chromosome I"/>
</dbReference>
<accession>A0A0A8UV88</accession>
<reference evidence="3" key="1">
    <citation type="submission" date="2014-09" db="EMBL/GenBank/DDBJ databases">
        <authorList>
            <person name="Gomez-Valero L."/>
        </authorList>
    </citation>
    <scope>NUCLEOTIDE SEQUENCE [LARGE SCALE GENOMIC DNA]</scope>
    <source>
        <strain evidence="3">ATCC35250</strain>
    </source>
</reference>
<protein>
    <recommendedName>
        <fullName evidence="4">Transmembrane protein</fullName>
    </recommendedName>
</protein>
<keyword evidence="1" id="KW-0472">Membrane</keyword>
<keyword evidence="1" id="KW-0812">Transmembrane</keyword>
<dbReference type="AlphaFoldDB" id="A0A0A8UV88"/>
<organism evidence="2 3">
    <name type="scientific">Legionella hackeliae</name>
    <dbReference type="NCBI Taxonomy" id="449"/>
    <lineage>
        <taxon>Bacteria</taxon>
        <taxon>Pseudomonadati</taxon>
        <taxon>Pseudomonadota</taxon>
        <taxon>Gammaproteobacteria</taxon>
        <taxon>Legionellales</taxon>
        <taxon>Legionellaceae</taxon>
        <taxon>Legionella</taxon>
    </lineage>
</organism>